<evidence type="ECO:0000313" key="2">
    <source>
        <dbReference type="Proteomes" id="UP000005307"/>
    </source>
</evidence>
<name>M9R6X1_9RHOB</name>
<dbReference type="HOGENOM" id="CLU_203336_0_0_5"/>
<evidence type="ECO:0000313" key="1">
    <source>
        <dbReference type="EMBL" id="AGI67952.1"/>
    </source>
</evidence>
<reference evidence="1 2" key="1">
    <citation type="journal article" date="2013" name="PLoS ONE">
        <title>Poles Apart: Arctic and Antarctic Octadecabacter strains Share High Genome Plasticity and a New Type of Xanthorhodopsin.</title>
        <authorList>
            <person name="Vollmers J."/>
            <person name="Voget S."/>
            <person name="Dietrich S."/>
            <person name="Gollnow K."/>
            <person name="Smits M."/>
            <person name="Meyer K."/>
            <person name="Brinkhoff T."/>
            <person name="Simon M."/>
            <person name="Daniel R."/>
        </authorList>
    </citation>
    <scope>NUCLEOTIDE SEQUENCE [LARGE SCALE GENOMIC DNA]</scope>
    <source>
        <strain evidence="1 2">307</strain>
    </source>
</reference>
<organism evidence="1 2">
    <name type="scientific">Octadecabacter antarcticus 307</name>
    <dbReference type="NCBI Taxonomy" id="391626"/>
    <lineage>
        <taxon>Bacteria</taxon>
        <taxon>Pseudomonadati</taxon>
        <taxon>Pseudomonadota</taxon>
        <taxon>Alphaproteobacteria</taxon>
        <taxon>Rhodobacterales</taxon>
        <taxon>Roseobacteraceae</taxon>
        <taxon>Octadecabacter</taxon>
    </lineage>
</organism>
<protein>
    <submittedName>
        <fullName evidence="1">Uncharacterized protein</fullName>
    </submittedName>
</protein>
<proteinExistence type="predicted"/>
<keyword evidence="2" id="KW-1185">Reference proteome</keyword>
<dbReference type="STRING" id="391626.OAN307_c23310"/>
<dbReference type="Proteomes" id="UP000005307">
    <property type="component" value="Chromosome"/>
</dbReference>
<dbReference type="AlphaFoldDB" id="M9R6X1"/>
<dbReference type="EMBL" id="CP003740">
    <property type="protein sequence ID" value="AGI67952.1"/>
    <property type="molecule type" value="Genomic_DNA"/>
</dbReference>
<gene>
    <name evidence="1" type="ORF">OAN307_c23310</name>
</gene>
<dbReference type="RefSeq" id="WP_015499972.1">
    <property type="nucleotide sequence ID" value="NC_020911.1"/>
</dbReference>
<dbReference type="KEGG" id="oat:OAN307_c23310"/>
<sequence length="69" mass="7872">MHFTGNTTASTATIVSQVRTFVMDERKNCISDREWKFRLKGYGYDLRQTERGNVLTTLPQGVEICTLDA</sequence>
<dbReference type="eggNOG" id="ENOG5033CV3">
    <property type="taxonomic scope" value="Bacteria"/>
</dbReference>
<accession>M9R6X1</accession>
<dbReference type="OrthoDB" id="7874863at2"/>